<accession>A0A6A7BDY8</accession>
<feature type="region of interest" description="Disordered" evidence="1">
    <location>
        <begin position="34"/>
        <end position="139"/>
    </location>
</feature>
<feature type="compositionally biased region" description="Low complexity" evidence="1">
    <location>
        <begin position="50"/>
        <end position="72"/>
    </location>
</feature>
<evidence type="ECO:0000313" key="2">
    <source>
        <dbReference type="EMBL" id="KAF2853614.1"/>
    </source>
</evidence>
<protein>
    <submittedName>
        <fullName evidence="2">Uncharacterized protein</fullName>
    </submittedName>
</protein>
<proteinExistence type="predicted"/>
<organism evidence="2 3">
    <name type="scientific">Plenodomus tracheiphilus IPT5</name>
    <dbReference type="NCBI Taxonomy" id="1408161"/>
    <lineage>
        <taxon>Eukaryota</taxon>
        <taxon>Fungi</taxon>
        <taxon>Dikarya</taxon>
        <taxon>Ascomycota</taxon>
        <taxon>Pezizomycotina</taxon>
        <taxon>Dothideomycetes</taxon>
        <taxon>Pleosporomycetidae</taxon>
        <taxon>Pleosporales</taxon>
        <taxon>Pleosporineae</taxon>
        <taxon>Leptosphaeriaceae</taxon>
        <taxon>Plenodomus</taxon>
    </lineage>
</organism>
<keyword evidence="3" id="KW-1185">Reference proteome</keyword>
<sequence length="139" mass="15351">MHGLAVHAFFLSCVNEACDEMLFVASNQHEYRDVARRPRPSTQLSPSVNLPSLPTASRLSSASSTQSLITSPFRPKPHITRHSPSLPGPRGHRRPASANVRHMPQPQHRRSLHASHASPNNPGRRHSASVTPAPQRHFC</sequence>
<gene>
    <name evidence="2" type="ORF">T440DRAFT_465998</name>
</gene>
<name>A0A6A7BDY8_9PLEO</name>
<feature type="compositionally biased region" description="Polar residues" evidence="1">
    <location>
        <begin position="40"/>
        <end position="49"/>
    </location>
</feature>
<dbReference type="AlphaFoldDB" id="A0A6A7BDY8"/>
<dbReference type="EMBL" id="MU006295">
    <property type="protein sequence ID" value="KAF2853614.1"/>
    <property type="molecule type" value="Genomic_DNA"/>
</dbReference>
<reference evidence="2" key="1">
    <citation type="submission" date="2020-01" db="EMBL/GenBank/DDBJ databases">
        <authorList>
            <consortium name="DOE Joint Genome Institute"/>
            <person name="Haridas S."/>
            <person name="Albert R."/>
            <person name="Binder M."/>
            <person name="Bloem J."/>
            <person name="Labutti K."/>
            <person name="Salamov A."/>
            <person name="Andreopoulos B."/>
            <person name="Baker S.E."/>
            <person name="Barry K."/>
            <person name="Bills G."/>
            <person name="Bluhm B.H."/>
            <person name="Cannon C."/>
            <person name="Castanera R."/>
            <person name="Culley D.E."/>
            <person name="Daum C."/>
            <person name="Ezra D."/>
            <person name="Gonzalez J.B."/>
            <person name="Henrissat B."/>
            <person name="Kuo A."/>
            <person name="Liang C."/>
            <person name="Lipzen A."/>
            <person name="Lutzoni F."/>
            <person name="Magnuson J."/>
            <person name="Mondo S."/>
            <person name="Nolan M."/>
            <person name="Ohm R."/>
            <person name="Pangilinan J."/>
            <person name="Park H.-J."/>
            <person name="Ramirez L."/>
            <person name="Alfaro M."/>
            <person name="Sun H."/>
            <person name="Tritt A."/>
            <person name="Yoshinaga Y."/>
            <person name="Zwiers L.-H."/>
            <person name="Turgeon B.G."/>
            <person name="Goodwin S.B."/>
            <person name="Spatafora J.W."/>
            <person name="Crous P.W."/>
            <person name="Grigoriev I.V."/>
        </authorList>
    </citation>
    <scope>NUCLEOTIDE SEQUENCE</scope>
    <source>
        <strain evidence="2">IPT5</strain>
    </source>
</reference>
<dbReference type="Proteomes" id="UP000799423">
    <property type="component" value="Unassembled WGS sequence"/>
</dbReference>
<evidence type="ECO:0000256" key="1">
    <source>
        <dbReference type="SAM" id="MobiDB-lite"/>
    </source>
</evidence>
<evidence type="ECO:0000313" key="3">
    <source>
        <dbReference type="Proteomes" id="UP000799423"/>
    </source>
</evidence>